<dbReference type="EMBL" id="JABEYC010000223">
    <property type="protein sequence ID" value="KAF4980522.1"/>
    <property type="molecule type" value="Genomic_DNA"/>
</dbReference>
<evidence type="ECO:0000259" key="1">
    <source>
        <dbReference type="Pfam" id="PF22917"/>
    </source>
</evidence>
<dbReference type="InterPro" id="IPR055222">
    <property type="entry name" value="PRISE-like_Rossmann-fold"/>
</dbReference>
<dbReference type="AlphaFoldDB" id="A0A8H4UNP3"/>
<keyword evidence="3" id="KW-1185">Reference proteome</keyword>
<feature type="domain" description="PRISE-like Rossmann-fold" evidence="1">
    <location>
        <begin position="130"/>
        <end position="322"/>
    </location>
</feature>
<proteinExistence type="predicted"/>
<evidence type="ECO:0000313" key="2">
    <source>
        <dbReference type="EMBL" id="KAF4980522.1"/>
    </source>
</evidence>
<dbReference type="InterPro" id="IPR036291">
    <property type="entry name" value="NAD(P)-bd_dom_sf"/>
</dbReference>
<dbReference type="OrthoDB" id="1731983at2759"/>
<dbReference type="Gene3D" id="3.40.50.720">
    <property type="entry name" value="NAD(P)-binding Rossmann-like Domain"/>
    <property type="match status" value="1"/>
</dbReference>
<organism evidence="2 3">
    <name type="scientific">Fusarium zealandicum</name>
    <dbReference type="NCBI Taxonomy" id="1053134"/>
    <lineage>
        <taxon>Eukaryota</taxon>
        <taxon>Fungi</taxon>
        <taxon>Dikarya</taxon>
        <taxon>Ascomycota</taxon>
        <taxon>Pezizomycotina</taxon>
        <taxon>Sordariomycetes</taxon>
        <taxon>Hypocreomycetidae</taxon>
        <taxon>Hypocreales</taxon>
        <taxon>Nectriaceae</taxon>
        <taxon>Fusarium</taxon>
        <taxon>Fusarium staphyleae species complex</taxon>
    </lineage>
</organism>
<dbReference type="Pfam" id="PF22917">
    <property type="entry name" value="PRISE"/>
    <property type="match status" value="1"/>
</dbReference>
<dbReference type="SUPFAM" id="SSF51735">
    <property type="entry name" value="NAD(P)-binding Rossmann-fold domains"/>
    <property type="match status" value="1"/>
</dbReference>
<dbReference type="Proteomes" id="UP000635477">
    <property type="component" value="Unassembled WGS sequence"/>
</dbReference>
<dbReference type="CDD" id="cd08948">
    <property type="entry name" value="5beta-POR_like_SDR_a"/>
    <property type="match status" value="1"/>
</dbReference>
<reference evidence="2" key="1">
    <citation type="journal article" date="2020" name="BMC Genomics">
        <title>Correction to: Identification and distribution of gene clusters required for synthesis of sphingolipid metabolism inhibitors in diverse species of the filamentous fungus Fusarium.</title>
        <authorList>
            <person name="Kim H.S."/>
            <person name="Lohmar J.M."/>
            <person name="Busman M."/>
            <person name="Brown D.W."/>
            <person name="Naumann T.A."/>
            <person name="Divon H.H."/>
            <person name="Lysoe E."/>
            <person name="Uhlig S."/>
            <person name="Proctor R.H."/>
        </authorList>
    </citation>
    <scope>NUCLEOTIDE SEQUENCE</scope>
    <source>
        <strain evidence="2">NRRL 22465</strain>
    </source>
</reference>
<dbReference type="PANTHER" id="PTHR32487">
    <property type="entry name" value="3-OXO-DELTA(4,5)-STEROID 5-BETA-REDUCTASE"/>
    <property type="match status" value="1"/>
</dbReference>
<dbReference type="PANTHER" id="PTHR32487:SF29">
    <property type="entry name" value="NAD-DEPENDENT EPIMERASE_DEHYDRATASE DOMAIN-CONTAINING PROTEIN"/>
    <property type="match status" value="1"/>
</dbReference>
<comment type="caution">
    <text evidence="2">The sequence shown here is derived from an EMBL/GenBank/DDBJ whole genome shotgun (WGS) entry which is preliminary data.</text>
</comment>
<protein>
    <recommendedName>
        <fullName evidence="1">PRISE-like Rossmann-fold domain-containing protein</fullName>
    </recommendedName>
</protein>
<gene>
    <name evidence="2" type="ORF">FZEAL_3457</name>
</gene>
<accession>A0A8H4UNP3</accession>
<reference evidence="2" key="2">
    <citation type="submission" date="2020-05" db="EMBL/GenBank/DDBJ databases">
        <authorList>
            <person name="Kim H.-S."/>
            <person name="Proctor R.H."/>
            <person name="Brown D.W."/>
        </authorList>
    </citation>
    <scope>NUCLEOTIDE SEQUENCE</scope>
    <source>
        <strain evidence="2">NRRL 22465</strain>
    </source>
</reference>
<sequence length="444" mass="49844">MSSKSYPLRQVGIYRNLPTFDPAVKNLTAIICGAGGISGFNTLRALLDSPERWASIYTLSRSGLSKEQLDLIPPELRSRIKHVPTNMSSSPEEIAKSLTDNGVSADYVFYYTYVQPKVDGKSGMDPSMAKDLVEANAPLFENFMQALEAAEIKPKRILLQTGGKNYGMHIGRVRTPVVESDPQPRHLQPNFYYPMEDAMKKFCERHPETSWNVIRPVGIIGVTHSSPLNMMYPFGVYAAVQAQKKEPLRFGGEFDSWQFECCHSTARLTGYLSEWAVLEDSCANEAFNAQDGGVLSWDRFFNELARWFDVEKGVIEPNGDEETPLSMAFTGSKDAPLGYGPPMKTQMSFTLADWFQDPTNREAWEEIMRKNPEVKANMFADGSGSDNIADFAYTRFGTLSTNKMRRFGFCGFVDTLESMFETFDEMHGFGLLPKMKVDAARPLV</sequence>
<name>A0A8H4UNP3_9HYPO</name>
<evidence type="ECO:0000313" key="3">
    <source>
        <dbReference type="Proteomes" id="UP000635477"/>
    </source>
</evidence>